<protein>
    <submittedName>
        <fullName evidence="5">ABC transporter ATP-binding protein YtrB</fullName>
    </submittedName>
</protein>
<keyword evidence="2" id="KW-0547">Nucleotide-binding</keyword>
<dbReference type="AlphaFoldDB" id="A0A162JAK6"/>
<dbReference type="SMART" id="SM00382">
    <property type="entry name" value="AAA"/>
    <property type="match status" value="1"/>
</dbReference>
<dbReference type="PANTHER" id="PTHR42939:SF3">
    <property type="entry name" value="ABC TRANSPORTER ATP-BINDING COMPONENT"/>
    <property type="match status" value="1"/>
</dbReference>
<evidence type="ECO:0000256" key="1">
    <source>
        <dbReference type="ARBA" id="ARBA00022448"/>
    </source>
</evidence>
<evidence type="ECO:0000313" key="6">
    <source>
        <dbReference type="EMBL" id="OBR94561.1"/>
    </source>
</evidence>
<dbReference type="PROSITE" id="PS50893">
    <property type="entry name" value="ABC_TRANSPORTER_2"/>
    <property type="match status" value="1"/>
</dbReference>
<keyword evidence="8" id="KW-1185">Reference proteome</keyword>
<evidence type="ECO:0000259" key="4">
    <source>
        <dbReference type="PROSITE" id="PS50893"/>
    </source>
</evidence>
<dbReference type="InterPro" id="IPR051782">
    <property type="entry name" value="ABC_Transporter_VariousFunc"/>
</dbReference>
<dbReference type="InterPro" id="IPR027417">
    <property type="entry name" value="P-loop_NTPase"/>
</dbReference>
<dbReference type="CDD" id="cd03230">
    <property type="entry name" value="ABC_DR_subfamily_A"/>
    <property type="match status" value="1"/>
</dbReference>
<evidence type="ECO:0000256" key="2">
    <source>
        <dbReference type="ARBA" id="ARBA00022741"/>
    </source>
</evidence>
<reference evidence="6 8" key="2">
    <citation type="journal article" date="2016" name="Front. Microbiol.">
        <title>Industrial Acetogenic Biocatalysts: A Comparative Metabolic and Genomic Analysis.</title>
        <authorList>
            <person name="Bengelsdorf F."/>
            <person name="Poehlein A."/>
            <person name="Sonja S."/>
            <person name="Erz C."/>
            <person name="Hummel T."/>
            <person name="Hoffmeister S."/>
            <person name="Daniel R."/>
            <person name="Durre P."/>
        </authorList>
    </citation>
    <scope>NUCLEOTIDE SEQUENCE [LARGE SCALE GENOMIC DNA]</scope>
    <source>
        <strain evidence="6 8">PTA-10522</strain>
    </source>
</reference>
<sequence length="285" mass="32604">MDEAISVRGLNKTYKNFSLKNVSFSVPKGSIVGFIGENGAGKTTTLKAILNLISRESGEIKILGRDNIKDEKYIKEQIGVVFDESNFHDTLNAKNISKFMVKIYKQWDSNLFFNYLDKFQVPKDKIVKEFSRGMKMKLCIAVALAHNPKLLILDEATGGLDPVAREEILDIFLDFIQDEEHSILLSSHVTSDLDKIADYITFIHEGQIVFSKSKDDLRENMGMLKCGASDFNNLSKEEFINYRKNQFGYEVLINDKYDFIKKHPKLVVDNTSIEDVMLFYIRGDK</sequence>
<dbReference type="GO" id="GO:0005524">
    <property type="term" value="F:ATP binding"/>
    <property type="evidence" value="ECO:0007669"/>
    <property type="project" value="UniProtKB-KW"/>
</dbReference>
<comment type="caution">
    <text evidence="5">The sequence shown here is derived from an EMBL/GenBank/DDBJ whole genome shotgun (WGS) entry which is preliminary data.</text>
</comment>
<dbReference type="EMBL" id="LITQ01000018">
    <property type="protein sequence ID" value="OAA92635.1"/>
    <property type="molecule type" value="Genomic_DNA"/>
</dbReference>
<dbReference type="Proteomes" id="UP000093694">
    <property type="component" value="Unassembled WGS sequence"/>
</dbReference>
<gene>
    <name evidence="5" type="primary">ytrB_1</name>
    <name evidence="6" type="synonym">ytrB_3</name>
    <name evidence="6" type="ORF">CLCOS_18000</name>
    <name evidence="5" type="ORF">WX73_00727</name>
</gene>
<dbReference type="PATRIC" id="fig|1705578.3.peg.1113"/>
<keyword evidence="3 5" id="KW-0067">ATP-binding</keyword>
<dbReference type="Gene3D" id="3.40.50.300">
    <property type="entry name" value="P-loop containing nucleotide triphosphate hydrolases"/>
    <property type="match status" value="1"/>
</dbReference>
<feature type="domain" description="ABC transporter" evidence="4">
    <location>
        <begin position="2"/>
        <end position="230"/>
    </location>
</feature>
<dbReference type="Pfam" id="PF00005">
    <property type="entry name" value="ABC_tran"/>
    <property type="match status" value="1"/>
</dbReference>
<dbReference type="Proteomes" id="UP000077384">
    <property type="component" value="Unassembled WGS sequence"/>
</dbReference>
<proteinExistence type="predicted"/>
<evidence type="ECO:0000313" key="8">
    <source>
        <dbReference type="Proteomes" id="UP000093694"/>
    </source>
</evidence>
<dbReference type="SUPFAM" id="SSF52540">
    <property type="entry name" value="P-loop containing nucleoside triphosphate hydrolases"/>
    <property type="match status" value="1"/>
</dbReference>
<dbReference type="EMBL" id="LROR01000041">
    <property type="protein sequence ID" value="OBR94561.1"/>
    <property type="molecule type" value="Genomic_DNA"/>
</dbReference>
<dbReference type="InterPro" id="IPR003593">
    <property type="entry name" value="AAA+_ATPase"/>
</dbReference>
<dbReference type="GO" id="GO:0016887">
    <property type="term" value="F:ATP hydrolysis activity"/>
    <property type="evidence" value="ECO:0007669"/>
    <property type="project" value="InterPro"/>
</dbReference>
<evidence type="ECO:0000256" key="3">
    <source>
        <dbReference type="ARBA" id="ARBA00022840"/>
    </source>
</evidence>
<reference evidence="5 7" key="1">
    <citation type="journal article" date="2015" name="Biotechnol. Bioeng.">
        <title>Genome sequence and phenotypic characterization of Caulobacter segnis.</title>
        <authorList>
            <person name="Patel S."/>
            <person name="Fletcher B."/>
            <person name="Scott D.C."/>
            <person name="Ely B."/>
        </authorList>
    </citation>
    <scope>NUCLEOTIDE SEQUENCE [LARGE SCALE GENOMIC DNA]</scope>
    <source>
        <strain evidence="5 7">PS02</strain>
    </source>
</reference>
<keyword evidence="1" id="KW-0813">Transport</keyword>
<accession>A0A162JAK6</accession>
<dbReference type="PANTHER" id="PTHR42939">
    <property type="entry name" value="ABC TRANSPORTER ATP-BINDING PROTEIN ALBC-RELATED"/>
    <property type="match status" value="1"/>
</dbReference>
<dbReference type="InterPro" id="IPR003439">
    <property type="entry name" value="ABC_transporter-like_ATP-bd"/>
</dbReference>
<dbReference type="RefSeq" id="WP_063601424.1">
    <property type="nucleotide sequence ID" value="NZ_LITQ01000018.1"/>
</dbReference>
<organism evidence="5 7">
    <name type="scientific">Clostridium coskatii</name>
    <dbReference type="NCBI Taxonomy" id="1705578"/>
    <lineage>
        <taxon>Bacteria</taxon>
        <taxon>Bacillati</taxon>
        <taxon>Bacillota</taxon>
        <taxon>Clostridia</taxon>
        <taxon>Eubacteriales</taxon>
        <taxon>Clostridiaceae</taxon>
        <taxon>Clostridium</taxon>
    </lineage>
</organism>
<evidence type="ECO:0000313" key="7">
    <source>
        <dbReference type="Proteomes" id="UP000077384"/>
    </source>
</evidence>
<evidence type="ECO:0000313" key="5">
    <source>
        <dbReference type="EMBL" id="OAA92635.1"/>
    </source>
</evidence>
<name>A0A162JAK6_9CLOT</name>